<dbReference type="InterPro" id="IPR000182">
    <property type="entry name" value="GNAT_dom"/>
</dbReference>
<gene>
    <name evidence="2" type="ORF">NE686_18435</name>
</gene>
<protein>
    <submittedName>
        <fullName evidence="2">GNAT family N-acetyltransferase</fullName>
    </submittedName>
</protein>
<dbReference type="Proteomes" id="UP001524478">
    <property type="component" value="Unassembled WGS sequence"/>
</dbReference>
<accession>A0ABT1SF25</accession>
<dbReference type="Pfam" id="PF00583">
    <property type="entry name" value="Acetyltransf_1"/>
    <property type="match status" value="1"/>
</dbReference>
<name>A0ABT1SF25_9FIRM</name>
<dbReference type="RefSeq" id="WP_256312677.1">
    <property type="nucleotide sequence ID" value="NZ_JANGAC010000018.1"/>
</dbReference>
<reference evidence="2 3" key="1">
    <citation type="submission" date="2022-06" db="EMBL/GenBank/DDBJ databases">
        <title>Isolation of gut microbiota from human fecal samples.</title>
        <authorList>
            <person name="Pamer E.G."/>
            <person name="Barat B."/>
            <person name="Waligurski E."/>
            <person name="Medina S."/>
            <person name="Paddock L."/>
            <person name="Mostad J."/>
        </authorList>
    </citation>
    <scope>NUCLEOTIDE SEQUENCE [LARGE SCALE GENOMIC DNA]</scope>
    <source>
        <strain evidence="2 3">DFI.7.95</strain>
    </source>
</reference>
<dbReference type="SUPFAM" id="SSF55729">
    <property type="entry name" value="Acyl-CoA N-acyltransferases (Nat)"/>
    <property type="match status" value="1"/>
</dbReference>
<comment type="caution">
    <text evidence="2">The sequence shown here is derived from an EMBL/GenBank/DDBJ whole genome shotgun (WGS) entry which is preliminary data.</text>
</comment>
<evidence type="ECO:0000313" key="2">
    <source>
        <dbReference type="EMBL" id="MCQ4925086.1"/>
    </source>
</evidence>
<feature type="domain" description="N-acetyltransferase" evidence="1">
    <location>
        <begin position="3"/>
        <end position="148"/>
    </location>
</feature>
<dbReference type="Gene3D" id="3.40.630.30">
    <property type="match status" value="1"/>
</dbReference>
<dbReference type="PROSITE" id="PS51186">
    <property type="entry name" value="GNAT"/>
    <property type="match status" value="1"/>
</dbReference>
<evidence type="ECO:0000259" key="1">
    <source>
        <dbReference type="PROSITE" id="PS51186"/>
    </source>
</evidence>
<dbReference type="InterPro" id="IPR016181">
    <property type="entry name" value="Acyl_CoA_acyltransferase"/>
</dbReference>
<keyword evidence="3" id="KW-1185">Reference proteome</keyword>
<sequence length="149" mass="17700">MNITFKNATAIDIDKVFELNKNLIEKYETNLNLDFEKNFIWVKKKIEYNIENYQYIHFEGINVGYYYLHDEDGNLELDDFFIFDEFQGRGIGTEVLKHISLIAKEKNKDVFLYVFVNNQGAINLYHRNGYKIVKNIADSRYIMSTQVES</sequence>
<dbReference type="EMBL" id="JANGAC010000018">
    <property type="protein sequence ID" value="MCQ4925086.1"/>
    <property type="molecule type" value="Genomic_DNA"/>
</dbReference>
<organism evidence="2 3">
    <name type="scientific">Tissierella carlieri</name>
    <dbReference type="NCBI Taxonomy" id="689904"/>
    <lineage>
        <taxon>Bacteria</taxon>
        <taxon>Bacillati</taxon>
        <taxon>Bacillota</taxon>
        <taxon>Tissierellia</taxon>
        <taxon>Tissierellales</taxon>
        <taxon>Tissierellaceae</taxon>
        <taxon>Tissierella</taxon>
    </lineage>
</organism>
<proteinExistence type="predicted"/>
<evidence type="ECO:0000313" key="3">
    <source>
        <dbReference type="Proteomes" id="UP001524478"/>
    </source>
</evidence>
<dbReference type="CDD" id="cd04301">
    <property type="entry name" value="NAT_SF"/>
    <property type="match status" value="1"/>
</dbReference>